<feature type="transmembrane region" description="Helical" evidence="1">
    <location>
        <begin position="226"/>
        <end position="246"/>
    </location>
</feature>
<feature type="transmembrane region" description="Helical" evidence="1">
    <location>
        <begin position="101"/>
        <end position="120"/>
    </location>
</feature>
<dbReference type="GO" id="GO:0055085">
    <property type="term" value="P:transmembrane transport"/>
    <property type="evidence" value="ECO:0007669"/>
    <property type="project" value="InterPro"/>
</dbReference>
<dbReference type="EMBL" id="JAAMPI010000530">
    <property type="protein sequence ID" value="KAF4630638.1"/>
    <property type="molecule type" value="Genomic_DNA"/>
</dbReference>
<comment type="caution">
    <text evidence="2">The sequence shown here is derived from an EMBL/GenBank/DDBJ whole genome shotgun (WGS) entry which is preliminary data.</text>
</comment>
<reference evidence="2 3" key="1">
    <citation type="submission" date="2020-03" db="EMBL/GenBank/DDBJ databases">
        <title>Draft Genome Sequence of Cudoniella acicularis.</title>
        <authorList>
            <person name="Buettner E."/>
            <person name="Kellner H."/>
        </authorList>
    </citation>
    <scope>NUCLEOTIDE SEQUENCE [LARGE SCALE GENOMIC DNA]</scope>
    <source>
        <strain evidence="2 3">DSM 108380</strain>
    </source>
</reference>
<dbReference type="Proteomes" id="UP000566819">
    <property type="component" value="Unassembled WGS sequence"/>
</dbReference>
<gene>
    <name evidence="2" type="ORF">G7Y89_g7501</name>
</gene>
<organism evidence="2 3">
    <name type="scientific">Cudoniella acicularis</name>
    <dbReference type="NCBI Taxonomy" id="354080"/>
    <lineage>
        <taxon>Eukaryota</taxon>
        <taxon>Fungi</taxon>
        <taxon>Dikarya</taxon>
        <taxon>Ascomycota</taxon>
        <taxon>Pezizomycotina</taxon>
        <taxon>Leotiomycetes</taxon>
        <taxon>Helotiales</taxon>
        <taxon>Tricladiaceae</taxon>
        <taxon>Cudoniella</taxon>
    </lineage>
</organism>
<accession>A0A8H4RJ68</accession>
<feature type="transmembrane region" description="Helical" evidence="1">
    <location>
        <begin position="301"/>
        <end position="323"/>
    </location>
</feature>
<protein>
    <submittedName>
        <fullName evidence="2">Uncharacterized protein</fullName>
    </submittedName>
</protein>
<keyword evidence="1" id="KW-0472">Membrane</keyword>
<dbReference type="AlphaFoldDB" id="A0A8H4RJ68"/>
<keyword evidence="1" id="KW-1133">Transmembrane helix</keyword>
<feature type="transmembrane region" description="Helical" evidence="1">
    <location>
        <begin position="190"/>
        <end position="214"/>
    </location>
</feature>
<sequence>MERVFQILRAPGTRRGIEYAAPTQVVLGTEPYDQEKEKENGINVSVENVNTYVVAPKAKRLDRWLDKVVEASGSEFVYFTIIIALLVWAFMGIKFGQNNDWQIIISNAQAIVNMVFDAFLMRQQLNSHDSLVVVAACLRSRSSSHKRMLRQLIVSRKYEKVEPERFKALQQTDFATELPAENLLGKISTWISAFVGHIVTVFGFWVCIFIWVGFGKYCDWSNTWQLYINSATSALMVFILAFLANIRERHTKYMTKCLESIYEVDAALEVKLRTITGDKTENMTVMVPVLKQSRIQRAIDYYADLVGTLLGIAILFGAFIIWVALGPAMHFDANWWLLIGTYAGLIGLNDGFVLRNICTVLGDYENEQFAQVTYDDEDMLAVIGVERLDEERAADNSLSCRISIWVGDICSHEMTVVLGAISIVGLLIGATAMKWSVTGQLLCNVPPSIIESFFTMILITGHNIGEANRRVDLFNVYLRRLKLVSYVDTMAKTEELEKADVIEQARSSKTSESIDEVKGE</sequence>
<name>A0A8H4RJ68_9HELO</name>
<evidence type="ECO:0000256" key="1">
    <source>
        <dbReference type="SAM" id="Phobius"/>
    </source>
</evidence>
<dbReference type="InterPro" id="IPR007251">
    <property type="entry name" value="Iron_permease_Fet4"/>
</dbReference>
<keyword evidence="3" id="KW-1185">Reference proteome</keyword>
<dbReference type="OrthoDB" id="2224262at2759"/>
<dbReference type="Pfam" id="PF04120">
    <property type="entry name" value="Iron_permease"/>
    <property type="match status" value="2"/>
</dbReference>
<evidence type="ECO:0000313" key="3">
    <source>
        <dbReference type="Proteomes" id="UP000566819"/>
    </source>
</evidence>
<keyword evidence="1" id="KW-0812">Transmembrane</keyword>
<proteinExistence type="predicted"/>
<evidence type="ECO:0000313" key="2">
    <source>
        <dbReference type="EMBL" id="KAF4630638.1"/>
    </source>
</evidence>
<feature type="transmembrane region" description="Helical" evidence="1">
    <location>
        <begin position="76"/>
        <end position="95"/>
    </location>
</feature>
<feature type="transmembrane region" description="Helical" evidence="1">
    <location>
        <begin position="335"/>
        <end position="354"/>
    </location>
</feature>